<dbReference type="Proteomes" id="UP000000322">
    <property type="component" value="Chromosome"/>
</dbReference>
<dbReference type="HOGENOM" id="CLU_1359607_0_0_11"/>
<keyword evidence="3" id="KW-1185">Reference proteome</keyword>
<accession>D1BEA4</accession>
<evidence type="ECO:0000313" key="2">
    <source>
        <dbReference type="EMBL" id="ACZ21182.1"/>
    </source>
</evidence>
<feature type="region of interest" description="Disordered" evidence="1">
    <location>
        <begin position="16"/>
        <end position="36"/>
    </location>
</feature>
<feature type="region of interest" description="Disordered" evidence="1">
    <location>
        <begin position="49"/>
        <end position="121"/>
    </location>
</feature>
<dbReference type="KEGG" id="ske:Sked_12400"/>
<dbReference type="EMBL" id="CP001819">
    <property type="protein sequence ID" value="ACZ21182.1"/>
    <property type="molecule type" value="Genomic_DNA"/>
</dbReference>
<feature type="compositionally biased region" description="Low complexity" evidence="1">
    <location>
        <begin position="17"/>
        <end position="36"/>
    </location>
</feature>
<gene>
    <name evidence="2" type="ordered locus">Sked_12400</name>
</gene>
<feature type="compositionally biased region" description="Low complexity" evidence="1">
    <location>
        <begin position="100"/>
        <end position="112"/>
    </location>
</feature>
<reference evidence="2 3" key="1">
    <citation type="journal article" date="2009" name="Stand. Genomic Sci.">
        <title>Complete genome sequence of Sanguibacter keddieii type strain (ST-74).</title>
        <authorList>
            <person name="Ivanova N."/>
            <person name="Sikorski J."/>
            <person name="Sims D."/>
            <person name="Brettin T."/>
            <person name="Detter J.C."/>
            <person name="Han C."/>
            <person name="Lapidus A."/>
            <person name="Copeland A."/>
            <person name="Glavina Del Rio T."/>
            <person name="Nolan M."/>
            <person name="Chen F."/>
            <person name="Lucas S."/>
            <person name="Tice H."/>
            <person name="Cheng J.F."/>
            <person name="Bruce D."/>
            <person name="Goodwin L."/>
            <person name="Pitluck S."/>
            <person name="Pati A."/>
            <person name="Mavromatis K."/>
            <person name="Chen A."/>
            <person name="Palaniappan K."/>
            <person name="D'haeseleer P."/>
            <person name="Chain P."/>
            <person name="Bristow J."/>
            <person name="Eisen J.A."/>
            <person name="Markowitz V."/>
            <person name="Hugenholtz P."/>
            <person name="Goker M."/>
            <person name="Pukall R."/>
            <person name="Klenk H.P."/>
            <person name="Kyrpides N.C."/>
        </authorList>
    </citation>
    <scope>NUCLEOTIDE SEQUENCE [LARGE SCALE GENOMIC DNA]</scope>
    <source>
        <strain evidence="3">ATCC 51767 / DSM 10542 / NCFB 3025 / ST-74</strain>
    </source>
</reference>
<evidence type="ECO:0000313" key="3">
    <source>
        <dbReference type="Proteomes" id="UP000000322"/>
    </source>
</evidence>
<dbReference type="AlphaFoldDB" id="D1BEA4"/>
<organism evidence="2 3">
    <name type="scientific">Sanguibacter keddieii (strain ATCC 51767 / DSM 10542 / NCFB 3025 / ST-74)</name>
    <dbReference type="NCBI Taxonomy" id="446469"/>
    <lineage>
        <taxon>Bacteria</taxon>
        <taxon>Bacillati</taxon>
        <taxon>Actinomycetota</taxon>
        <taxon>Actinomycetes</taxon>
        <taxon>Micrococcales</taxon>
        <taxon>Sanguibacteraceae</taxon>
        <taxon>Sanguibacter</taxon>
    </lineage>
</organism>
<name>D1BEA4_SANKS</name>
<feature type="compositionally biased region" description="Low complexity" evidence="1">
    <location>
        <begin position="53"/>
        <end position="74"/>
    </location>
</feature>
<proteinExistence type="predicted"/>
<protein>
    <submittedName>
        <fullName evidence="2">Uncharacterized protein</fullName>
    </submittedName>
</protein>
<sequence length="201" mass="20968">MSARCAVIAGTPMLAATSRSMPSGTGTTRSTGSTVSSWAVPVGRRCAARYSHTRSPTASPVTPSPRASTTPAPSWFGTTSGKARSPSARAFQSVGFTPDTTTRTRTSPGPGSATSRSTSCRTDEGPVLEYAIAFMLATRSDGGVVFPRVAMDASLTSRRVAEECAEGGATWVICPRCCRQGAVRWPAADASRCKLELSLVR</sequence>
<evidence type="ECO:0000256" key="1">
    <source>
        <dbReference type="SAM" id="MobiDB-lite"/>
    </source>
</evidence>